<comment type="caution">
    <text evidence="6">The sequence shown here is derived from an EMBL/GenBank/DDBJ whole genome shotgun (WGS) entry which is preliminary data.</text>
</comment>
<keyword evidence="3" id="KW-0547">Nucleotide-binding</keyword>
<dbReference type="EMBL" id="ACHF01000008">
    <property type="protein sequence ID" value="EEI64396.1"/>
    <property type="molecule type" value="Genomic_DNA"/>
</dbReference>
<name>A0ABP2E0Q7_9CORY</name>
<gene>
    <name evidence="6" type="primary">mutF</name>
    <name evidence="6" type="ORF">HMPREF0293_0114</name>
</gene>
<evidence type="ECO:0000259" key="5">
    <source>
        <dbReference type="PROSITE" id="PS50893"/>
    </source>
</evidence>
<protein>
    <submittedName>
        <fullName evidence="6">Mutacin ABC transporter, ATP-binding protein MutF</fullName>
    </submittedName>
</protein>
<dbReference type="InterPro" id="IPR003439">
    <property type="entry name" value="ABC_transporter-like_ATP-bd"/>
</dbReference>
<organism evidence="6 7">
    <name type="scientific">Corynebacterium glucuronolyticum ATCC 51866</name>
    <dbReference type="NCBI Taxonomy" id="548478"/>
    <lineage>
        <taxon>Bacteria</taxon>
        <taxon>Bacillati</taxon>
        <taxon>Actinomycetota</taxon>
        <taxon>Actinomycetes</taxon>
        <taxon>Mycobacteriales</taxon>
        <taxon>Corynebacteriaceae</taxon>
        <taxon>Corynebacterium</taxon>
    </lineage>
</organism>
<keyword evidence="7" id="KW-1185">Reference proteome</keyword>
<evidence type="ECO:0000313" key="7">
    <source>
        <dbReference type="Proteomes" id="UP000006237"/>
    </source>
</evidence>
<accession>A0ABP2E0Q7</accession>
<evidence type="ECO:0000256" key="4">
    <source>
        <dbReference type="ARBA" id="ARBA00022840"/>
    </source>
</evidence>
<dbReference type="Pfam" id="PF00005">
    <property type="entry name" value="ABC_tran"/>
    <property type="match status" value="1"/>
</dbReference>
<comment type="similarity">
    <text evidence="1">Belongs to the ABC transporter superfamily.</text>
</comment>
<evidence type="ECO:0000256" key="3">
    <source>
        <dbReference type="ARBA" id="ARBA00022741"/>
    </source>
</evidence>
<dbReference type="InterPro" id="IPR027417">
    <property type="entry name" value="P-loop_NTPase"/>
</dbReference>
<sequence length="298" mass="32042">MVSAAAATVVATFVNIAIKLRLGRELLNAKTWSFVHTFRYLRSPFGTKVPVIGKGYECAVLFVPMSTALEISNVDLSLGGRPILSDLQLSVRTGRVHALLGRNGAGKSTTFKAALGRLPIDAGSIRLLDGDPQETRYKVGSSINDPALYPHLSAADNLRVHCLALGLPRTEIARVLHRVGLTDTGRKAVRGFSTGMKARLALAIALLGSPELLILDEPQNGLDPQGIRDLRDMFREYTSHGGTIIISSHQLGEVAKMADDVTVIGGTPTTTVFSGTLEELTRDGDIESRFLDLTDRTA</sequence>
<evidence type="ECO:0000256" key="1">
    <source>
        <dbReference type="ARBA" id="ARBA00005417"/>
    </source>
</evidence>
<dbReference type="Gene3D" id="3.40.50.300">
    <property type="entry name" value="P-loop containing nucleotide triphosphate hydrolases"/>
    <property type="match status" value="1"/>
</dbReference>
<evidence type="ECO:0000313" key="6">
    <source>
        <dbReference type="EMBL" id="EEI64396.1"/>
    </source>
</evidence>
<reference evidence="6 7" key="1">
    <citation type="submission" date="2009-01" db="EMBL/GenBank/DDBJ databases">
        <authorList>
            <person name="Qin X."/>
            <person name="Bachman B."/>
            <person name="Battles P."/>
            <person name="Bell A."/>
            <person name="Bess C."/>
            <person name="Bickham C."/>
            <person name="Chaboub L."/>
            <person name="Chen D."/>
            <person name="Coyle M."/>
            <person name="Deiros D.R."/>
            <person name="Dinh H."/>
            <person name="Forbes L."/>
            <person name="Fowler G."/>
            <person name="Francisco L."/>
            <person name="Fu Q."/>
            <person name="Gubbala S."/>
            <person name="Hale W."/>
            <person name="Han Y."/>
            <person name="Hemphill L."/>
            <person name="Highlander S.K."/>
            <person name="Hirani K."/>
            <person name="Hogues M."/>
            <person name="Jackson L."/>
            <person name="Jakkamsetti A."/>
            <person name="Javaid M."/>
            <person name="Jiang H."/>
            <person name="Korchina V."/>
            <person name="Kovar C."/>
            <person name="Lara F."/>
            <person name="Lee S."/>
            <person name="Mata R."/>
            <person name="Mathew T."/>
            <person name="Moen C."/>
            <person name="Morales K."/>
            <person name="Munidasa M."/>
            <person name="Nazareth L."/>
            <person name="Ngo R."/>
            <person name="Nguyen L."/>
            <person name="Okwuonu G."/>
            <person name="Ongeri F."/>
            <person name="Patil S."/>
            <person name="Petrosino J."/>
            <person name="Pham C."/>
            <person name="Pham P."/>
            <person name="Pu L.-L."/>
            <person name="Puazo M."/>
            <person name="Raj R."/>
            <person name="Reid J."/>
            <person name="Rouhana J."/>
            <person name="Saada N."/>
            <person name="Shang Y."/>
            <person name="Simmons D."/>
            <person name="Thornton R."/>
            <person name="Warren J."/>
            <person name="Weissenberger G."/>
            <person name="Zhang J."/>
            <person name="Zhang L."/>
            <person name="Zhou C."/>
            <person name="Zhu D."/>
            <person name="Muzny D."/>
            <person name="Worley K."/>
            <person name="Gibbs R."/>
        </authorList>
    </citation>
    <scope>NUCLEOTIDE SEQUENCE [LARGE SCALE GENOMIC DNA]</scope>
    <source>
        <strain evidence="6 7">ATCC 51866</strain>
    </source>
</reference>
<keyword evidence="2" id="KW-0813">Transport</keyword>
<dbReference type="GO" id="GO:0005524">
    <property type="term" value="F:ATP binding"/>
    <property type="evidence" value="ECO:0007669"/>
    <property type="project" value="UniProtKB-KW"/>
</dbReference>
<dbReference type="PANTHER" id="PTHR43335">
    <property type="entry name" value="ABC TRANSPORTER, ATP-BINDING PROTEIN"/>
    <property type="match status" value="1"/>
</dbReference>
<evidence type="ECO:0000256" key="2">
    <source>
        <dbReference type="ARBA" id="ARBA00022448"/>
    </source>
</evidence>
<dbReference type="InterPro" id="IPR003593">
    <property type="entry name" value="AAA+_ATPase"/>
</dbReference>
<dbReference type="SUPFAM" id="SSF52540">
    <property type="entry name" value="P-loop containing nucleoside triphosphate hydrolases"/>
    <property type="match status" value="1"/>
</dbReference>
<keyword evidence="4 6" id="KW-0067">ATP-binding</keyword>
<dbReference type="SMART" id="SM00382">
    <property type="entry name" value="AAA"/>
    <property type="match status" value="1"/>
</dbReference>
<feature type="domain" description="ABC transporter" evidence="5">
    <location>
        <begin position="69"/>
        <end position="291"/>
    </location>
</feature>
<dbReference type="PANTHER" id="PTHR43335:SF4">
    <property type="entry name" value="ABC TRANSPORTER, ATP-BINDING PROTEIN"/>
    <property type="match status" value="1"/>
</dbReference>
<proteinExistence type="inferred from homology"/>
<dbReference type="PROSITE" id="PS50893">
    <property type="entry name" value="ABC_TRANSPORTER_2"/>
    <property type="match status" value="1"/>
</dbReference>
<dbReference type="Proteomes" id="UP000006237">
    <property type="component" value="Unassembled WGS sequence"/>
</dbReference>